<evidence type="ECO:0000256" key="3">
    <source>
        <dbReference type="SAM" id="SignalP"/>
    </source>
</evidence>
<sequence>MTVLFVFNLVCSIGYLPVAAPVAPGSEPMESPHSPELSFAEKRDFFQKLSQSSSSNATPTHTLKGASDTDDKIETYVEEEICRPESPDEQLSFKECLKFFEKSTESQSPKPEIKDIKKEVWTLVGDEAEFEDQRRDSMSDISDIEKEREMEVVEVLEKRKSTVSIDEQVSLPLHENKEVFETVFDSTKDAKVEVVVKTFVPGSEMLEICSVENIPHPEERSPSKETIREEIVIHSTIVKTVAGKTIPVDETELKTVSVIDKTIDDSQSDVGDGLDKDTLPSNEEFISKTFKTFTESSYEVSRATVGAFKRDTGEKLENKWQRESPDNISIVKGTMEPSLGKSEIFICTEETLDNVKKILSVADAESNIVIQENEPTTSAMADQLDEISIKKVVSTETAASLVSDMEAKIIERHEMQIEDIENLVQKEMDDFAESESKAAEETKMQIDDTVELIQKSTADSTETKSVFIEQPVKQIEVVEKSVIKTTRDFTELKTKLTDQSEELIEDAEKATSQLTEIKTKLIDRSEEQVEEVQKEIEKATDEFTEIKTKLIDRSKEQIEEVEKGTEEITEIKTQLIDGSEVQIEEVEKSVEKAIDEFIEIKTKLIDRSEEKIEEAQKEIEKTTDEFTEIKTKLIDRSEEQIEEVEKSVEKATDEFTEIKTNLIDRSEEQIEEVQKEIEKTTDEFTEIKTKLIDQSKEQIEQVEKSIEKTIDEFTEIKTKLIDRSEEQIEDVEKSIEKATDEFTEIKTKLVGRSEEQIEEVEKSIEKTTDEFTEIKTKLIDQSHTQIESVEISVEKAISDFTEIKTKLIEHSEKQIENVEKSLEKATSSFTEIKKKLVDQSDEQIEEIGKSIEKITSDFTEIKSQLVEQSEEQIKKVEESIDEADKSFTDIKSQFGEQSKKPTEDEDELIAKTTEIKSELFKTEEVIEKSSPLEDKLKDKEFESQTVIKTEIKISKSVVSEDGDENRLKGFPEIEKEDEKVTKSKQEPTAKEETDEKVVHIDQVASAAIEPEDSKISADKSSSLELLEQITDGSKEEYFTTASEMLSPDSKLISEKLEESDSTRLELNVSVVSRPDQIDLNLDKSLPSRSETASEDQSSEKKEEKDIEALKAKIRSEREMGLQFDETFAARSVGSSEEKSDSCFSSLRDQSVDIEFLPVLEVSEDVSKVAVDKTGHEALGTPCSFHKEMDFESKHIESEGSFEEIERSKIISEFGLEKHSQSIAGPGTVEKAEYEEVEKKEQATLEEMCKKSLTGEKSSKETVQSVKVTQFTEHTTEVYNVPSEKLIEKFSSKKILIESSSDSKDKVHTSQKLYQFLDSVTQQSHDEPVLLPSDVTPVHKRTEEWIDQSGEMLLREVELLDSAENGLFEDRPPTLDDEQHKRSSPTAESFDDKARVEQCDTDVMMQLLDFVSRNDIELAEVRTEDEAPDIEEDVSPTAEEENSSRISCDESKIEEKTPAKVVKEKSPECLKVIESENLLLSPQRSSFDSVTSPSRKDAPSETVATVLDMKYQDSSDRNGYANGRMHPQSSLEVEVGSHDSEDACYFEIDREIVPLSFVEEESLAKSDIRTGKPSESLTTGGTGLQNVFEDKELATLEPSQQMREVCESDQILPVATDKSPAEKVTEVITVTKVISETIETNVPKETESPAVEELDKVASAVVLEAVASGAEKLPISEPEAVTQDVMQKLPEEKLPEEKAVLSSTIEHAQQTHVKSILTEDEIGHELVSDNNYTKPDEDVNSGFVPCAFINTAFAGADLIDKVDQAGPIRARSPYEVIRGDDTLDKHVDQETLVEEVSGPSSSIVKTTHVITKHSELRHRPMLQNIPSEISEEDLVEREISSPVLRLEAYGFPDRAKIASLEHHSEDSTSERLPITETKETVTSETVTSDSGGTTKTTVVTRISTTTTTRVLEGDLDADGSGITEYFEQDIEEDSSKSDLSKDKMEEVGESFTQLTISPHKYDSEGDQSVTKTTITKTITEKFSTNGKVSESQEDSSSLPEVTDSSEAILGAEAGQVLNGPGEVEYQQEYDDYSDEYPSAKWPPDQFEYEGTSYSGSPFKEPPSADEVRKSRYSSVSDDVVDYEIGEILKSEQQFEDIIERPMTPEPPVDEYSEGRIDSKSMKAKADITDLKLSGKDDSLFDDGEPISSPALSPDDSRSGFAYGMQFEKDIDIGDEAMDIDSDPYSEEKEPVYSYGMRYERDPGLEDDDVPCYGDLYTHEEEDEDALENGDKVKVVLKPKKEPEFDILAGRKYFSKNVEVDELSVSSLQEFEHLEAEIVSGRKSSVGSVDSLNDKPLNSKSGDHDDVSMSSLTEFERLERECQEVEKIDPAMQESITQLSEIEEGHESQASETSQENKSDGCKDEDLSIIEDYDHQLGDIDNIILKVDSESKDELPYQYLLKQVPKSSEAFKSEVSKDVDTTSDIFRTPDAKIERTSTTFSAETCMLISQHSQELVIKSNGKSDDIDQDSLRDEMSLKPDSLAEDPRHEYHDSLHEGKCDEDDSLQGDIPDVMRDSLLEERHLEDDSLHEMDILPDESSLSMESSFAAAVSHDSSRADDFIKGKKQDGAAVQPTLAGTSAAAFPKDEKVEIIVSELPKCDIMLSSTDSLEQSSSAAAAFHFESESAMSTSLTGALVSEDNTMISSTDTLEHEGRITFRYEDIPVDDLEILVKDGRKVIVDSEGNIQTEYDMKHFLESEDNLNDDFNLSSKNFTEIKLPSTSTVHVQSALTSISYVGDSDGTKTGFSDGRGGESNFESAYSDPDVEIEEIHTTDEFGNPKVIKKVKKVITTKTQFSSSSSSENVEEKLKEFLREHAAGEKAGIGEEVVQEERSIDDKGNVLLVRTVQQQVLSEPEVHSRTFTGPDAAALSEEYVKRFKEFDPTDNVCEYEKVDDEGNVVRVTQQVVIKPEVHSVSFSGPNAREQMEEYMRRFTSMSQNGDDTESSQSFSTVRISTTTEQVQESFPSESTSHDLKGGTEYVQTSTASFTPMSSEQIVHTTMTTSCTSYSSTDDSAQPGAATDDKTSSS</sequence>
<feature type="region of interest" description="Disordered" evidence="2">
    <location>
        <begin position="1860"/>
        <end position="1893"/>
    </location>
</feature>
<feature type="compositionally biased region" description="Basic and acidic residues" evidence="2">
    <location>
        <begin position="2111"/>
        <end position="2137"/>
    </location>
</feature>
<reference evidence="4 5" key="1">
    <citation type="submission" date="2021-06" db="EMBL/GenBank/DDBJ databases">
        <title>Caerostris darwini draft genome.</title>
        <authorList>
            <person name="Kono N."/>
            <person name="Arakawa K."/>
        </authorList>
    </citation>
    <scope>NUCLEOTIDE SEQUENCE [LARGE SCALE GENOMIC DNA]</scope>
</reference>
<feature type="compositionally biased region" description="Basic and acidic residues" evidence="2">
    <location>
        <begin position="2482"/>
        <end position="2496"/>
    </location>
</feature>
<feature type="coiled-coil region" evidence="1">
    <location>
        <begin position="410"/>
        <end position="437"/>
    </location>
</feature>
<gene>
    <name evidence="4" type="primary">AVEN_166212-2_1</name>
    <name evidence="4" type="ORF">CDAR_29351</name>
</gene>
<feature type="region of interest" description="Disordered" evidence="2">
    <location>
        <begin position="2997"/>
        <end position="3024"/>
    </location>
</feature>
<evidence type="ECO:0000256" key="1">
    <source>
        <dbReference type="SAM" id="Coils"/>
    </source>
</evidence>
<comment type="caution">
    <text evidence="4">The sequence shown here is derived from an EMBL/GenBank/DDBJ whole genome shotgun (WGS) entry which is preliminary data.</text>
</comment>
<feature type="region of interest" description="Disordered" evidence="2">
    <location>
        <begin position="1482"/>
        <end position="1501"/>
    </location>
</feature>
<feature type="chain" id="PRO_5043539934" evidence="3">
    <location>
        <begin position="22"/>
        <end position="3024"/>
    </location>
</feature>
<feature type="region of interest" description="Disordered" evidence="2">
    <location>
        <begin position="2032"/>
        <end position="2074"/>
    </location>
</feature>
<keyword evidence="3" id="KW-0732">Signal</keyword>
<feature type="region of interest" description="Disordered" evidence="2">
    <location>
        <begin position="48"/>
        <end position="71"/>
    </location>
</feature>
<feature type="coiled-coil region" evidence="1">
    <location>
        <begin position="493"/>
        <end position="549"/>
    </location>
</feature>
<feature type="region of interest" description="Disordered" evidence="2">
    <location>
        <begin position="1366"/>
        <end position="1392"/>
    </location>
</feature>
<feature type="compositionally biased region" description="Polar residues" evidence="2">
    <location>
        <begin position="2280"/>
        <end position="2298"/>
    </location>
</feature>
<feature type="compositionally biased region" description="Acidic residues" evidence="2">
    <location>
        <begin position="1425"/>
        <end position="1440"/>
    </location>
</feature>
<feature type="region of interest" description="Disordered" evidence="2">
    <location>
        <begin position="2324"/>
        <end position="2365"/>
    </location>
</feature>
<feature type="signal peptide" evidence="3">
    <location>
        <begin position="1"/>
        <end position="21"/>
    </location>
</feature>
<feature type="region of interest" description="Disordered" evidence="2">
    <location>
        <begin position="1423"/>
        <end position="1449"/>
    </location>
</feature>
<feature type="region of interest" description="Disordered" evidence="2">
    <location>
        <begin position="2476"/>
        <end position="2503"/>
    </location>
</feature>
<dbReference type="Proteomes" id="UP001054837">
    <property type="component" value="Unassembled WGS sequence"/>
</dbReference>
<name>A0AAV4S2B1_9ARAC</name>
<feature type="compositionally biased region" description="Polar residues" evidence="2">
    <location>
        <begin position="2951"/>
        <end position="2965"/>
    </location>
</feature>
<keyword evidence="5" id="KW-1185">Reference proteome</keyword>
<feature type="compositionally biased region" description="Low complexity" evidence="2">
    <location>
        <begin position="2997"/>
        <end position="3010"/>
    </location>
</feature>
<feature type="compositionally biased region" description="Basic and acidic residues" evidence="2">
    <location>
        <begin position="1051"/>
        <end position="1063"/>
    </location>
</feature>
<feature type="compositionally biased region" description="Basic and acidic residues" evidence="2">
    <location>
        <begin position="964"/>
        <end position="999"/>
    </location>
</feature>
<evidence type="ECO:0000313" key="4">
    <source>
        <dbReference type="EMBL" id="GIY26675.1"/>
    </source>
</evidence>
<feature type="coiled-coil region" evidence="1">
    <location>
        <begin position="576"/>
        <end position="777"/>
    </location>
</feature>
<feature type="compositionally biased region" description="Basic and acidic residues" evidence="2">
    <location>
        <begin position="1367"/>
        <end position="1380"/>
    </location>
</feature>
<feature type="compositionally biased region" description="Basic and acidic residues" evidence="2">
    <location>
        <begin position="2341"/>
        <end position="2365"/>
    </location>
</feature>
<accession>A0AAV4S2B1</accession>
<feature type="compositionally biased region" description="Low complexity" evidence="2">
    <location>
        <begin position="1881"/>
        <end position="1893"/>
    </location>
</feature>
<feature type="region of interest" description="Disordered" evidence="2">
    <location>
        <begin position="2277"/>
        <end position="2306"/>
    </location>
</feature>
<feature type="compositionally biased region" description="Polar residues" evidence="2">
    <location>
        <begin position="1482"/>
        <end position="1492"/>
    </location>
</feature>
<feature type="compositionally biased region" description="Polar residues" evidence="2">
    <location>
        <begin position="48"/>
        <end position="61"/>
    </location>
</feature>
<evidence type="ECO:0000313" key="5">
    <source>
        <dbReference type="Proteomes" id="UP001054837"/>
    </source>
</evidence>
<protein>
    <submittedName>
        <fullName evidence="4">Uncharacterized protein</fullName>
    </submittedName>
</protein>
<feature type="region of interest" description="Disordered" evidence="2">
    <location>
        <begin position="2092"/>
        <end position="2158"/>
    </location>
</feature>
<feature type="coiled-coil region" evidence="1">
    <location>
        <begin position="808"/>
        <end position="835"/>
    </location>
</feature>
<feature type="region of interest" description="Disordered" evidence="2">
    <location>
        <begin position="957"/>
        <end position="1108"/>
    </location>
</feature>
<dbReference type="EMBL" id="BPLQ01006962">
    <property type="protein sequence ID" value="GIY26675.1"/>
    <property type="molecule type" value="Genomic_DNA"/>
</dbReference>
<feature type="region of interest" description="Disordered" evidence="2">
    <location>
        <begin position="886"/>
        <end position="906"/>
    </location>
</feature>
<feature type="region of interest" description="Disordered" evidence="2">
    <location>
        <begin position="1982"/>
        <end position="2004"/>
    </location>
</feature>
<feature type="compositionally biased region" description="Basic and acidic residues" evidence="2">
    <location>
        <begin position="1097"/>
        <end position="1108"/>
    </location>
</feature>
<feature type="region of interest" description="Disordered" evidence="2">
    <location>
        <begin position="2951"/>
        <end position="2974"/>
    </location>
</feature>
<organism evidence="4 5">
    <name type="scientific">Caerostris darwini</name>
    <dbReference type="NCBI Taxonomy" id="1538125"/>
    <lineage>
        <taxon>Eukaryota</taxon>
        <taxon>Metazoa</taxon>
        <taxon>Ecdysozoa</taxon>
        <taxon>Arthropoda</taxon>
        <taxon>Chelicerata</taxon>
        <taxon>Arachnida</taxon>
        <taxon>Araneae</taxon>
        <taxon>Araneomorphae</taxon>
        <taxon>Entelegynae</taxon>
        <taxon>Araneoidea</taxon>
        <taxon>Araneidae</taxon>
        <taxon>Caerostris</taxon>
    </lineage>
</organism>
<keyword evidence="1" id="KW-0175">Coiled coil</keyword>
<proteinExistence type="predicted"/>
<evidence type="ECO:0000256" key="2">
    <source>
        <dbReference type="SAM" id="MobiDB-lite"/>
    </source>
</evidence>